<dbReference type="GeneID" id="92089594"/>
<protein>
    <submittedName>
        <fullName evidence="2">Uncharacterized protein</fullName>
    </submittedName>
</protein>
<dbReference type="RefSeq" id="XP_066718698.1">
    <property type="nucleotide sequence ID" value="XM_066856531.1"/>
</dbReference>
<sequence>MHFSKLAITAIASTSAVYALPKTGPIGTDIQGKRAADEVGSGACNGDSCNYLLQNIKCTQGTSAKADGGGDGKRCDVHNFGDGKAYAICPGKA</sequence>
<feature type="signal peptide" evidence="1">
    <location>
        <begin position="1"/>
        <end position="19"/>
    </location>
</feature>
<organism evidence="2 3">
    <name type="scientific">Apiospora phragmitis</name>
    <dbReference type="NCBI Taxonomy" id="2905665"/>
    <lineage>
        <taxon>Eukaryota</taxon>
        <taxon>Fungi</taxon>
        <taxon>Dikarya</taxon>
        <taxon>Ascomycota</taxon>
        <taxon>Pezizomycotina</taxon>
        <taxon>Sordariomycetes</taxon>
        <taxon>Xylariomycetidae</taxon>
        <taxon>Amphisphaeriales</taxon>
        <taxon>Apiosporaceae</taxon>
        <taxon>Apiospora</taxon>
    </lineage>
</organism>
<name>A0ABR1VWJ9_9PEZI</name>
<evidence type="ECO:0000313" key="3">
    <source>
        <dbReference type="Proteomes" id="UP001480595"/>
    </source>
</evidence>
<evidence type="ECO:0000256" key="1">
    <source>
        <dbReference type="SAM" id="SignalP"/>
    </source>
</evidence>
<accession>A0ABR1VWJ9</accession>
<dbReference type="EMBL" id="JAQQWL010000005">
    <property type="protein sequence ID" value="KAK8074223.1"/>
    <property type="molecule type" value="Genomic_DNA"/>
</dbReference>
<feature type="chain" id="PRO_5046694843" evidence="1">
    <location>
        <begin position="20"/>
        <end position="93"/>
    </location>
</feature>
<comment type="caution">
    <text evidence="2">The sequence shown here is derived from an EMBL/GenBank/DDBJ whole genome shotgun (WGS) entry which is preliminary data.</text>
</comment>
<gene>
    <name evidence="2" type="ORF">PG994_005122</name>
</gene>
<reference evidence="2 3" key="1">
    <citation type="submission" date="2023-01" db="EMBL/GenBank/DDBJ databases">
        <title>Analysis of 21 Apiospora genomes using comparative genomics revels a genus with tremendous synthesis potential of carbohydrate active enzymes and secondary metabolites.</title>
        <authorList>
            <person name="Sorensen T."/>
        </authorList>
    </citation>
    <scope>NUCLEOTIDE SEQUENCE [LARGE SCALE GENOMIC DNA]</scope>
    <source>
        <strain evidence="2 3">CBS 135458</strain>
    </source>
</reference>
<proteinExistence type="predicted"/>
<keyword evidence="1" id="KW-0732">Signal</keyword>
<keyword evidence="3" id="KW-1185">Reference proteome</keyword>
<dbReference type="Proteomes" id="UP001480595">
    <property type="component" value="Unassembled WGS sequence"/>
</dbReference>
<evidence type="ECO:0000313" key="2">
    <source>
        <dbReference type="EMBL" id="KAK8074223.1"/>
    </source>
</evidence>